<name>A0A392UPY3_9FABA</name>
<protein>
    <submittedName>
        <fullName evidence="1">Uncharacterized protein</fullName>
    </submittedName>
</protein>
<feature type="non-terminal residue" evidence="1">
    <location>
        <position position="1"/>
    </location>
</feature>
<evidence type="ECO:0000313" key="1">
    <source>
        <dbReference type="EMBL" id="MCI74410.1"/>
    </source>
</evidence>
<sequence length="31" mass="3443">EILRVARRKGRRQEVPLLVARCAGALARRAG</sequence>
<evidence type="ECO:0000313" key="2">
    <source>
        <dbReference type="Proteomes" id="UP000265520"/>
    </source>
</evidence>
<proteinExistence type="predicted"/>
<comment type="caution">
    <text evidence="1">The sequence shown here is derived from an EMBL/GenBank/DDBJ whole genome shotgun (WGS) entry which is preliminary data.</text>
</comment>
<dbReference type="Proteomes" id="UP000265520">
    <property type="component" value="Unassembled WGS sequence"/>
</dbReference>
<organism evidence="1 2">
    <name type="scientific">Trifolium medium</name>
    <dbReference type="NCBI Taxonomy" id="97028"/>
    <lineage>
        <taxon>Eukaryota</taxon>
        <taxon>Viridiplantae</taxon>
        <taxon>Streptophyta</taxon>
        <taxon>Embryophyta</taxon>
        <taxon>Tracheophyta</taxon>
        <taxon>Spermatophyta</taxon>
        <taxon>Magnoliopsida</taxon>
        <taxon>eudicotyledons</taxon>
        <taxon>Gunneridae</taxon>
        <taxon>Pentapetalae</taxon>
        <taxon>rosids</taxon>
        <taxon>fabids</taxon>
        <taxon>Fabales</taxon>
        <taxon>Fabaceae</taxon>
        <taxon>Papilionoideae</taxon>
        <taxon>50 kb inversion clade</taxon>
        <taxon>NPAAA clade</taxon>
        <taxon>Hologalegina</taxon>
        <taxon>IRL clade</taxon>
        <taxon>Trifolieae</taxon>
        <taxon>Trifolium</taxon>
    </lineage>
</organism>
<reference evidence="1 2" key="1">
    <citation type="journal article" date="2018" name="Front. Plant Sci.">
        <title>Red Clover (Trifolium pratense) and Zigzag Clover (T. medium) - A Picture of Genomic Similarities and Differences.</title>
        <authorList>
            <person name="Dluhosova J."/>
            <person name="Istvanek J."/>
            <person name="Nedelnik J."/>
            <person name="Repkova J."/>
        </authorList>
    </citation>
    <scope>NUCLEOTIDE SEQUENCE [LARGE SCALE GENOMIC DNA]</scope>
    <source>
        <strain evidence="2">cv. 10/8</strain>
        <tissue evidence="1">Leaf</tissue>
    </source>
</reference>
<keyword evidence="2" id="KW-1185">Reference proteome</keyword>
<accession>A0A392UPY3</accession>
<dbReference type="EMBL" id="LXQA010860351">
    <property type="protein sequence ID" value="MCI74410.1"/>
    <property type="molecule type" value="Genomic_DNA"/>
</dbReference>
<dbReference type="AlphaFoldDB" id="A0A392UPY3"/>